<dbReference type="Gene3D" id="3.40.50.150">
    <property type="entry name" value="Vaccinia Virus protein VP39"/>
    <property type="match status" value="1"/>
</dbReference>
<proteinExistence type="inferred from homology"/>
<dbReference type="EMBL" id="WOWP01000034">
    <property type="protein sequence ID" value="MUV04038.1"/>
    <property type="molecule type" value="Genomic_DNA"/>
</dbReference>
<dbReference type="AlphaFoldDB" id="A0A6N8HER9"/>
<comment type="similarity">
    <text evidence="1">Belongs to the methyltransferase superfamily.</text>
</comment>
<evidence type="ECO:0000259" key="4">
    <source>
        <dbReference type="Pfam" id="PF08241"/>
    </source>
</evidence>
<evidence type="ECO:0000313" key="5">
    <source>
        <dbReference type="EMBL" id="MUV04038.1"/>
    </source>
</evidence>
<dbReference type="GO" id="GO:0032259">
    <property type="term" value="P:methylation"/>
    <property type="evidence" value="ECO:0007669"/>
    <property type="project" value="UniProtKB-KW"/>
</dbReference>
<protein>
    <submittedName>
        <fullName evidence="5">Methyltransferase domain-containing protein</fullName>
    </submittedName>
</protein>
<evidence type="ECO:0000256" key="3">
    <source>
        <dbReference type="ARBA" id="ARBA00022679"/>
    </source>
</evidence>
<keyword evidence="6" id="KW-1185">Reference proteome</keyword>
<feature type="domain" description="Methyltransferase type 11" evidence="4">
    <location>
        <begin position="38"/>
        <end position="126"/>
    </location>
</feature>
<dbReference type="RefSeq" id="WP_157483270.1">
    <property type="nucleotide sequence ID" value="NZ_WOWP01000034.1"/>
</dbReference>
<organism evidence="5 6">
    <name type="scientific">Flavobacterium rakeshii</name>
    <dbReference type="NCBI Taxonomy" id="1038845"/>
    <lineage>
        <taxon>Bacteria</taxon>
        <taxon>Pseudomonadati</taxon>
        <taxon>Bacteroidota</taxon>
        <taxon>Flavobacteriia</taxon>
        <taxon>Flavobacteriales</taxon>
        <taxon>Flavobacteriaceae</taxon>
        <taxon>Flavobacterium</taxon>
    </lineage>
</organism>
<dbReference type="InterPro" id="IPR013216">
    <property type="entry name" value="Methyltransf_11"/>
</dbReference>
<reference evidence="5 6" key="1">
    <citation type="submission" date="2019-12" db="EMBL/GenBank/DDBJ databases">
        <authorList>
            <person name="Sun J.-Q."/>
        </authorList>
    </citation>
    <scope>NUCLEOTIDE SEQUENCE [LARGE SCALE GENOMIC DNA]</scope>
    <source>
        <strain evidence="5 6">JCM 17928</strain>
    </source>
</reference>
<dbReference type="Proteomes" id="UP000433945">
    <property type="component" value="Unassembled WGS sequence"/>
</dbReference>
<sequence length="248" mass="28893">MKDNFSTQAGLYAQFRPSYPKEMIDYIVLQVVNKEQALDVATGNGQVAGMLSEHFTKVFANDISQKQLDNAIKKENIVYSISPAEQTDFDADTFDLITVAQAIHWFDFDAFYKEVYRILKPNGLFAVLGYGLLYTNAGADRVLHDFYTDIVGPYWDPERKYLDENYTTIPFPFEEQEVPKFVNEFTWEFEQLIGYLETWSAVHHYIKQHNSNPVDLIRESLREAWQKGDKKVYFPLLLRIGKRKQTTL</sequence>
<keyword evidence="2 5" id="KW-0489">Methyltransferase</keyword>
<evidence type="ECO:0000256" key="2">
    <source>
        <dbReference type="ARBA" id="ARBA00022603"/>
    </source>
</evidence>
<dbReference type="InterPro" id="IPR051052">
    <property type="entry name" value="Diverse_substrate_MTase"/>
</dbReference>
<dbReference type="Pfam" id="PF08241">
    <property type="entry name" value="Methyltransf_11"/>
    <property type="match status" value="1"/>
</dbReference>
<name>A0A6N8HER9_9FLAO</name>
<dbReference type="PANTHER" id="PTHR44942">
    <property type="entry name" value="METHYLTRANSF_11 DOMAIN-CONTAINING PROTEIN"/>
    <property type="match status" value="1"/>
</dbReference>
<dbReference type="OrthoDB" id="9797252at2"/>
<accession>A0A6N8HER9</accession>
<comment type="caution">
    <text evidence="5">The sequence shown here is derived from an EMBL/GenBank/DDBJ whole genome shotgun (WGS) entry which is preliminary data.</text>
</comment>
<dbReference type="CDD" id="cd02440">
    <property type="entry name" value="AdoMet_MTases"/>
    <property type="match status" value="1"/>
</dbReference>
<dbReference type="InterPro" id="IPR029063">
    <property type="entry name" value="SAM-dependent_MTases_sf"/>
</dbReference>
<dbReference type="PANTHER" id="PTHR44942:SF4">
    <property type="entry name" value="METHYLTRANSFERASE TYPE 11 DOMAIN-CONTAINING PROTEIN"/>
    <property type="match status" value="1"/>
</dbReference>
<dbReference type="GO" id="GO:0008757">
    <property type="term" value="F:S-adenosylmethionine-dependent methyltransferase activity"/>
    <property type="evidence" value="ECO:0007669"/>
    <property type="project" value="InterPro"/>
</dbReference>
<evidence type="ECO:0000313" key="6">
    <source>
        <dbReference type="Proteomes" id="UP000433945"/>
    </source>
</evidence>
<keyword evidence="3 5" id="KW-0808">Transferase</keyword>
<gene>
    <name evidence="5" type="ORF">GN157_09985</name>
</gene>
<dbReference type="SUPFAM" id="SSF53335">
    <property type="entry name" value="S-adenosyl-L-methionine-dependent methyltransferases"/>
    <property type="match status" value="1"/>
</dbReference>
<evidence type="ECO:0000256" key="1">
    <source>
        <dbReference type="ARBA" id="ARBA00008361"/>
    </source>
</evidence>